<evidence type="ECO:0000256" key="1">
    <source>
        <dbReference type="SAM" id="MobiDB-lite"/>
    </source>
</evidence>
<dbReference type="EMBL" id="JAGDFL010000189">
    <property type="protein sequence ID" value="KAG7395768.1"/>
    <property type="molecule type" value="Genomic_DNA"/>
</dbReference>
<dbReference type="PANTHER" id="PTHR35796:SF3">
    <property type="entry name" value="BHLH DOMAIN-CONTAINING PROTEIN"/>
    <property type="match status" value="1"/>
</dbReference>
<protein>
    <recommendedName>
        <fullName evidence="4">M96 mating-specific protein family</fullName>
    </recommendedName>
</protein>
<dbReference type="PANTHER" id="PTHR35796">
    <property type="entry name" value="HYPOTHETICAL CYTOSOLIC PROTEIN"/>
    <property type="match status" value="1"/>
</dbReference>
<comment type="caution">
    <text evidence="2">The sequence shown here is derived from an EMBL/GenBank/DDBJ whole genome shotgun (WGS) entry which is preliminary data.</text>
</comment>
<dbReference type="OrthoDB" id="106293at2759"/>
<evidence type="ECO:0000313" key="2">
    <source>
        <dbReference type="EMBL" id="KAG7395768.1"/>
    </source>
</evidence>
<evidence type="ECO:0000313" key="3">
    <source>
        <dbReference type="Proteomes" id="UP000693981"/>
    </source>
</evidence>
<keyword evidence="3" id="KW-1185">Reference proteome</keyword>
<gene>
    <name evidence="2" type="ORF">PHYBOEH_003203</name>
</gene>
<sequence>MATRSSNLSTAMLLRLLGGEREAISRQLETSTQPIDQQPKKKRIRRQKLELEYLRNQVDKLENTLSHLKDGPRETSQLNSNAELGKDKPTHSVWKGMAERQLKERGRVEEKNQELKVLLEGQLKLATKLQKLLRKHLKNDVIKLASSKRVTPQVLGPTDDEVFADQLEHVQRAHLEVDDLFSGPEFINQGQMSAGMHELRVTDDPNSDTGVAFVTKTHSTLPFDVKVAEKAFWRAITEKGPLKAGYIHDDKLSMENLVARSYSLSSFGTFQTNVRGKRTHRKLVDGSCVMIMWKSMVEPVEINGAKFRGLRCIQTGWLVLRGEKLTDTGVQTASDTLGPLMSTILQSYSKMTLVLQNDIAEQDLQVGALTDFVVNSHSTIKELTGEMIKNLLLEEDWNLDGCIDNL</sequence>
<dbReference type="Proteomes" id="UP000693981">
    <property type="component" value="Unassembled WGS sequence"/>
</dbReference>
<reference evidence="2" key="1">
    <citation type="submission" date="2021-02" db="EMBL/GenBank/DDBJ databases">
        <authorList>
            <person name="Palmer J.M."/>
        </authorList>
    </citation>
    <scope>NUCLEOTIDE SEQUENCE</scope>
    <source>
        <strain evidence="2">SCRP23</strain>
    </source>
</reference>
<feature type="region of interest" description="Disordered" evidence="1">
    <location>
        <begin position="67"/>
        <end position="94"/>
    </location>
</feature>
<proteinExistence type="predicted"/>
<evidence type="ECO:0008006" key="4">
    <source>
        <dbReference type="Google" id="ProtNLM"/>
    </source>
</evidence>
<accession>A0A8T1WU04</accession>
<dbReference type="AlphaFoldDB" id="A0A8T1WU04"/>
<name>A0A8T1WU04_9STRA</name>
<organism evidence="2 3">
    <name type="scientific">Phytophthora boehmeriae</name>
    <dbReference type="NCBI Taxonomy" id="109152"/>
    <lineage>
        <taxon>Eukaryota</taxon>
        <taxon>Sar</taxon>
        <taxon>Stramenopiles</taxon>
        <taxon>Oomycota</taxon>
        <taxon>Peronosporomycetes</taxon>
        <taxon>Peronosporales</taxon>
        <taxon>Peronosporaceae</taxon>
        <taxon>Phytophthora</taxon>
    </lineage>
</organism>